<reference evidence="2" key="1">
    <citation type="journal article" date="2021" name="J Fungi (Basel)">
        <title>Virulence traits and population genomics of the black yeast Aureobasidium melanogenum.</title>
        <authorList>
            <person name="Cernosa A."/>
            <person name="Sun X."/>
            <person name="Gostincar C."/>
            <person name="Fang C."/>
            <person name="Gunde-Cimerman N."/>
            <person name="Song Z."/>
        </authorList>
    </citation>
    <scope>NUCLEOTIDE SEQUENCE</scope>
    <source>
        <strain evidence="2">EXF-9911</strain>
    </source>
</reference>
<dbReference type="OrthoDB" id="3876637at2759"/>
<keyword evidence="1" id="KW-0472">Membrane</keyword>
<feature type="non-terminal residue" evidence="2">
    <location>
        <position position="170"/>
    </location>
</feature>
<name>A0A9P8EQU9_AURME</name>
<protein>
    <submittedName>
        <fullName evidence="2">Uncharacterized protein</fullName>
    </submittedName>
</protein>
<evidence type="ECO:0000313" key="2">
    <source>
        <dbReference type="EMBL" id="KAG9697136.1"/>
    </source>
</evidence>
<dbReference type="EMBL" id="JAHFXF010000084">
    <property type="protein sequence ID" value="KAG9697136.1"/>
    <property type="molecule type" value="Genomic_DNA"/>
</dbReference>
<reference evidence="2" key="2">
    <citation type="submission" date="2021-08" db="EMBL/GenBank/DDBJ databases">
        <authorList>
            <person name="Gostincar C."/>
            <person name="Sun X."/>
            <person name="Song Z."/>
            <person name="Gunde-Cimerman N."/>
        </authorList>
    </citation>
    <scope>NUCLEOTIDE SEQUENCE</scope>
    <source>
        <strain evidence="2">EXF-9911</strain>
    </source>
</reference>
<organism evidence="2 3">
    <name type="scientific">Aureobasidium melanogenum</name>
    <name type="common">Aureobasidium pullulans var. melanogenum</name>
    <dbReference type="NCBI Taxonomy" id="46634"/>
    <lineage>
        <taxon>Eukaryota</taxon>
        <taxon>Fungi</taxon>
        <taxon>Dikarya</taxon>
        <taxon>Ascomycota</taxon>
        <taxon>Pezizomycotina</taxon>
        <taxon>Dothideomycetes</taxon>
        <taxon>Dothideomycetidae</taxon>
        <taxon>Dothideales</taxon>
        <taxon>Saccotheciaceae</taxon>
        <taxon>Aureobasidium</taxon>
    </lineage>
</organism>
<feature type="transmembrane region" description="Helical" evidence="1">
    <location>
        <begin position="138"/>
        <end position="156"/>
    </location>
</feature>
<gene>
    <name evidence="2" type="ORF">KCU76_g3230</name>
</gene>
<proteinExistence type="predicted"/>
<dbReference type="Proteomes" id="UP000779574">
    <property type="component" value="Unassembled WGS sequence"/>
</dbReference>
<dbReference type="AlphaFoldDB" id="A0A9P8EQU9"/>
<evidence type="ECO:0000313" key="3">
    <source>
        <dbReference type="Proteomes" id="UP000779574"/>
    </source>
</evidence>
<comment type="caution">
    <text evidence="2">The sequence shown here is derived from an EMBL/GenBank/DDBJ whole genome shotgun (WGS) entry which is preliminary data.</text>
</comment>
<accession>A0A9P8EQU9</accession>
<evidence type="ECO:0000256" key="1">
    <source>
        <dbReference type="SAM" id="Phobius"/>
    </source>
</evidence>
<sequence>MILLRHQTVARIVPRTTASVILPRRPVLALFHAAARFVSVMSSHLHVVANVSGQQSRPARSSRCRPSSLRKNADSEVTIKSLVIKVLQQQHDISKSQSEILNTQHSNYHTLLEITENMQHTITHIQAVKEDVQISDKIAFAAGFGCGLLVLLGIWLSPFGGKDKDDDADK</sequence>
<keyword evidence="1" id="KW-1133">Transmembrane helix</keyword>
<keyword evidence="1" id="KW-0812">Transmembrane</keyword>